<organism evidence="2 3">
    <name type="scientific">Cylindrobasidium torrendii FP15055 ss-10</name>
    <dbReference type="NCBI Taxonomy" id="1314674"/>
    <lineage>
        <taxon>Eukaryota</taxon>
        <taxon>Fungi</taxon>
        <taxon>Dikarya</taxon>
        <taxon>Basidiomycota</taxon>
        <taxon>Agaricomycotina</taxon>
        <taxon>Agaricomycetes</taxon>
        <taxon>Agaricomycetidae</taxon>
        <taxon>Agaricales</taxon>
        <taxon>Marasmiineae</taxon>
        <taxon>Physalacriaceae</taxon>
        <taxon>Cylindrobasidium</taxon>
    </lineage>
</organism>
<dbReference type="AlphaFoldDB" id="A0A0D7AY92"/>
<proteinExistence type="predicted"/>
<evidence type="ECO:0000313" key="2">
    <source>
        <dbReference type="EMBL" id="KIY62864.1"/>
    </source>
</evidence>
<dbReference type="EMBL" id="KN880741">
    <property type="protein sequence ID" value="KIY62864.1"/>
    <property type="molecule type" value="Genomic_DNA"/>
</dbReference>
<protein>
    <submittedName>
        <fullName evidence="2">Uncharacterized protein</fullName>
    </submittedName>
</protein>
<keyword evidence="3" id="KW-1185">Reference proteome</keyword>
<evidence type="ECO:0000256" key="1">
    <source>
        <dbReference type="SAM" id="MobiDB-lite"/>
    </source>
</evidence>
<name>A0A0D7AY92_9AGAR</name>
<feature type="region of interest" description="Disordered" evidence="1">
    <location>
        <begin position="61"/>
        <end position="107"/>
    </location>
</feature>
<sequence length="107" mass="11375">MDMDNQNTGIQDVAMDESDDISVTQGSVAAAAATDVPMLSEEELQDQAEHFLKDVFSYLQSNPKSGKRDVKALPRRVSGPVEHTPGSKPLANAKGGEQTSLESGETA</sequence>
<feature type="region of interest" description="Disordered" evidence="1">
    <location>
        <begin position="1"/>
        <end position="26"/>
    </location>
</feature>
<dbReference type="Proteomes" id="UP000054007">
    <property type="component" value="Unassembled WGS sequence"/>
</dbReference>
<accession>A0A0D7AY92</accession>
<feature type="compositionally biased region" description="Polar residues" evidence="1">
    <location>
        <begin position="1"/>
        <end position="10"/>
    </location>
</feature>
<evidence type="ECO:0000313" key="3">
    <source>
        <dbReference type="Proteomes" id="UP000054007"/>
    </source>
</evidence>
<reference evidence="2 3" key="1">
    <citation type="journal article" date="2015" name="Fungal Genet. Biol.">
        <title>Evolution of novel wood decay mechanisms in Agaricales revealed by the genome sequences of Fistulina hepatica and Cylindrobasidium torrendii.</title>
        <authorList>
            <person name="Floudas D."/>
            <person name="Held B.W."/>
            <person name="Riley R."/>
            <person name="Nagy L.G."/>
            <person name="Koehler G."/>
            <person name="Ransdell A.S."/>
            <person name="Younus H."/>
            <person name="Chow J."/>
            <person name="Chiniquy J."/>
            <person name="Lipzen A."/>
            <person name="Tritt A."/>
            <person name="Sun H."/>
            <person name="Haridas S."/>
            <person name="LaButti K."/>
            <person name="Ohm R.A."/>
            <person name="Kues U."/>
            <person name="Blanchette R.A."/>
            <person name="Grigoriev I.V."/>
            <person name="Minto R.E."/>
            <person name="Hibbett D.S."/>
        </authorList>
    </citation>
    <scope>NUCLEOTIDE SEQUENCE [LARGE SCALE GENOMIC DNA]</scope>
    <source>
        <strain evidence="2 3">FP15055 ss-10</strain>
    </source>
</reference>
<gene>
    <name evidence="2" type="ORF">CYLTODRAFT_426588</name>
</gene>
<feature type="compositionally biased region" description="Polar residues" evidence="1">
    <location>
        <begin position="97"/>
        <end position="107"/>
    </location>
</feature>